<dbReference type="GO" id="GO:0046540">
    <property type="term" value="C:U4/U6 x U5 tri-snRNP complex"/>
    <property type="evidence" value="ECO:0007669"/>
    <property type="project" value="TreeGrafter"/>
</dbReference>
<dbReference type="InterPro" id="IPR020472">
    <property type="entry name" value="WD40_PAC1"/>
</dbReference>
<dbReference type="PANTHER" id="PTHR19846">
    <property type="entry name" value="WD40 REPEAT PROTEIN"/>
    <property type="match status" value="1"/>
</dbReference>
<feature type="repeat" description="WD" evidence="3">
    <location>
        <begin position="251"/>
        <end position="286"/>
    </location>
</feature>
<evidence type="ECO:0000313" key="5">
    <source>
        <dbReference type="Proteomes" id="UP000053477"/>
    </source>
</evidence>
<dbReference type="PANTHER" id="PTHR19846:SF0">
    <property type="entry name" value="PRE-MRNA PROCESSING FACTOR 4"/>
    <property type="match status" value="1"/>
</dbReference>
<proteinExistence type="predicted"/>
<dbReference type="Proteomes" id="UP000053477">
    <property type="component" value="Unassembled WGS sequence"/>
</dbReference>
<protein>
    <submittedName>
        <fullName evidence="4">WD40 repeat-like protein</fullName>
    </submittedName>
</protein>
<feature type="repeat" description="WD" evidence="3">
    <location>
        <begin position="339"/>
        <end position="380"/>
    </location>
</feature>
<keyword evidence="5" id="KW-1185">Reference proteome</keyword>
<sequence length="380" mass="41919">MEDSTKNEPGVKDISDKVDKLDISADEDINSFLTDFELINSPQPPDSKKNWSVIYNPKVKKRVEVDLVHTLLHESIVCCVRFSADGKFLATGCNRSAQIYDVKTGEKTCVLIDSGCNPQEDLYIRSVCFSPDGKYLATGSEDRQIKLWDIATKSIHRVFNGHQKDIYSIAFSNDGRLLVSGSGDKTTRVWDMETGSHKVFEPREPQAADEETDSGVTSVAISPDSKLVAAGSLDTNVRIWDVGTGNFLEKLSGHDDMVYSIAFTPDGSGLVSGSLDHTLKYWDITSLGTGKHRVLDFKRHSDFVLSVAVSHDGKWIVSGSKDRGVHFWDRETAAVLLRVQGHKNSVITVDMSPQGDLLATGSGDWEARIWSYTHARSTGS</sequence>
<dbReference type="InterPro" id="IPR001680">
    <property type="entry name" value="WD40_rpt"/>
</dbReference>
<dbReference type="GO" id="GO:0000398">
    <property type="term" value="P:mRNA splicing, via spliceosome"/>
    <property type="evidence" value="ECO:0007669"/>
    <property type="project" value="TreeGrafter"/>
</dbReference>
<dbReference type="Gene3D" id="2.130.10.10">
    <property type="entry name" value="YVTN repeat-like/Quinoprotein amine dehydrogenase"/>
    <property type="match status" value="1"/>
</dbReference>
<evidence type="ECO:0000256" key="2">
    <source>
        <dbReference type="ARBA" id="ARBA00022737"/>
    </source>
</evidence>
<feature type="repeat" description="WD" evidence="3">
    <location>
        <begin position="209"/>
        <end position="250"/>
    </location>
</feature>
<dbReference type="EMBL" id="KQ085887">
    <property type="protein sequence ID" value="KLO19299.1"/>
    <property type="molecule type" value="Genomic_DNA"/>
</dbReference>
<dbReference type="PROSITE" id="PS50082">
    <property type="entry name" value="WD_REPEATS_2"/>
    <property type="match status" value="6"/>
</dbReference>
<dbReference type="AlphaFoldDB" id="A0A0H2S5Q4"/>
<dbReference type="SMART" id="SM00320">
    <property type="entry name" value="WD40"/>
    <property type="match status" value="7"/>
</dbReference>
<dbReference type="InterPro" id="IPR015943">
    <property type="entry name" value="WD40/YVTN_repeat-like_dom_sf"/>
</dbReference>
<reference evidence="4 5" key="1">
    <citation type="submission" date="2015-04" db="EMBL/GenBank/DDBJ databases">
        <title>Complete genome sequence of Schizopora paradoxa KUC8140, a cosmopolitan wood degrader in East Asia.</title>
        <authorList>
            <consortium name="DOE Joint Genome Institute"/>
            <person name="Min B."/>
            <person name="Park H."/>
            <person name="Jang Y."/>
            <person name="Kim J.-J."/>
            <person name="Kim K.H."/>
            <person name="Pangilinan J."/>
            <person name="Lipzen A."/>
            <person name="Riley R."/>
            <person name="Grigoriev I.V."/>
            <person name="Spatafora J.W."/>
            <person name="Choi I.-G."/>
        </authorList>
    </citation>
    <scope>NUCLEOTIDE SEQUENCE [LARGE SCALE GENOMIC DNA]</scope>
    <source>
        <strain evidence="4 5">KUC8140</strain>
    </source>
</reference>
<dbReference type="PRINTS" id="PR00320">
    <property type="entry name" value="GPROTEINBRPT"/>
</dbReference>
<dbReference type="GO" id="GO:0030621">
    <property type="term" value="F:U4 snRNA binding"/>
    <property type="evidence" value="ECO:0007669"/>
    <property type="project" value="TreeGrafter"/>
</dbReference>
<dbReference type="OrthoDB" id="17410at2759"/>
<keyword evidence="1 3" id="KW-0853">WD repeat</keyword>
<evidence type="ECO:0000256" key="3">
    <source>
        <dbReference type="PROSITE-ProRule" id="PRU00221"/>
    </source>
</evidence>
<dbReference type="PROSITE" id="PS00678">
    <property type="entry name" value="WD_REPEATS_1"/>
    <property type="match status" value="3"/>
</dbReference>
<gene>
    <name evidence="4" type="ORF">SCHPADRAFT_898875</name>
</gene>
<feature type="repeat" description="WD" evidence="3">
    <location>
        <begin position="297"/>
        <end position="338"/>
    </location>
</feature>
<dbReference type="Pfam" id="PF00400">
    <property type="entry name" value="WD40"/>
    <property type="match status" value="7"/>
</dbReference>
<dbReference type="InterPro" id="IPR036322">
    <property type="entry name" value="WD40_repeat_dom_sf"/>
</dbReference>
<evidence type="ECO:0000313" key="4">
    <source>
        <dbReference type="EMBL" id="KLO19299.1"/>
    </source>
</evidence>
<feature type="repeat" description="WD" evidence="3">
    <location>
        <begin position="159"/>
        <end position="200"/>
    </location>
</feature>
<accession>A0A0H2S5Q4</accession>
<dbReference type="GO" id="GO:0017070">
    <property type="term" value="F:U6 snRNA binding"/>
    <property type="evidence" value="ECO:0007669"/>
    <property type="project" value="TreeGrafter"/>
</dbReference>
<name>A0A0H2S5Q4_9AGAM</name>
<organism evidence="4 5">
    <name type="scientific">Schizopora paradoxa</name>
    <dbReference type="NCBI Taxonomy" id="27342"/>
    <lineage>
        <taxon>Eukaryota</taxon>
        <taxon>Fungi</taxon>
        <taxon>Dikarya</taxon>
        <taxon>Basidiomycota</taxon>
        <taxon>Agaricomycotina</taxon>
        <taxon>Agaricomycetes</taxon>
        <taxon>Hymenochaetales</taxon>
        <taxon>Schizoporaceae</taxon>
        <taxon>Schizopora</taxon>
    </lineage>
</organism>
<feature type="repeat" description="WD" evidence="3">
    <location>
        <begin position="124"/>
        <end position="158"/>
    </location>
</feature>
<dbReference type="CDD" id="cd00200">
    <property type="entry name" value="WD40"/>
    <property type="match status" value="1"/>
</dbReference>
<dbReference type="PROSITE" id="PS50294">
    <property type="entry name" value="WD_REPEATS_REGION"/>
    <property type="match status" value="6"/>
</dbReference>
<dbReference type="SUPFAM" id="SSF50978">
    <property type="entry name" value="WD40 repeat-like"/>
    <property type="match status" value="1"/>
</dbReference>
<dbReference type="InParanoid" id="A0A0H2S5Q4"/>
<dbReference type="STRING" id="27342.A0A0H2S5Q4"/>
<evidence type="ECO:0000256" key="1">
    <source>
        <dbReference type="ARBA" id="ARBA00022574"/>
    </source>
</evidence>
<keyword evidence="2" id="KW-0677">Repeat</keyword>
<dbReference type="InterPro" id="IPR019775">
    <property type="entry name" value="WD40_repeat_CS"/>
</dbReference>